<accession>A0A517MYK6</accession>
<name>A0A517MYK6_9BACT</name>
<organism evidence="2 3">
    <name type="scientific">Adhaeretor mobilis</name>
    <dbReference type="NCBI Taxonomy" id="1930276"/>
    <lineage>
        <taxon>Bacteria</taxon>
        <taxon>Pseudomonadati</taxon>
        <taxon>Planctomycetota</taxon>
        <taxon>Planctomycetia</taxon>
        <taxon>Pirellulales</taxon>
        <taxon>Lacipirellulaceae</taxon>
        <taxon>Adhaeretor</taxon>
    </lineage>
</organism>
<proteinExistence type="predicted"/>
<dbReference type="AlphaFoldDB" id="A0A517MYK6"/>
<dbReference type="InterPro" id="IPR017850">
    <property type="entry name" value="Alkaline_phosphatase_core_sf"/>
</dbReference>
<sequence length="644" mass="72136">MRRNPSVPNPIRNAASAALLLFGIALVAGILSESAEAADEKARPNILWITSEDNATQWLGCYGNEQAQTPRLDLLAKRSVLFTNAYSNAPVCAVARSTLLNGAYAVTLGTQNMRSRHRVPHLYKPYVTSLRELGYYCTNRTKTDYNQLGDDKALWDDSTSRAHYKNRPEGAPFFSIFNLTVSHESSLFPEKIAKQRKRGVIPKKTRLDLAGIEVPPYLPDLPEVRSDFAIYHDTITALDREVGELLDELVESGQAENTIVFYYGDHGGPTPRGKRYLNDTGVKVPLLIHVPEKFKSLSPFVNGESIDELVSFVDFAPTLFSLVGNETPEQMQGRPFLGPHRREPRENDSVFLYADRFDEIIGMRRGLTDGRFKYIRRFTPQLPAAPYSNFQFSMPSWVAWRKAWQEGKLEQRFSAIWESPQPVELLFDTLADPWEINNLACDSAYAEKLQSMRERLRTTMRDVRDTGLIPESLFESLSGERTINEFASSGKFNLDEVLGIAFVASERNPNNLPVLKAALTDTDPLKRYWGAQGCAILGDAAANAVPVLQSLLDDQHAGVRVAAACALLAVGETDQRKQVLLAELDKPLNDEAAIQLMNALVGINALSEVPALWVQRTLRDKQANDYLKRFANRVKLSREETVDN</sequence>
<dbReference type="InterPro" id="IPR000917">
    <property type="entry name" value="Sulfatase_N"/>
</dbReference>
<protein>
    <submittedName>
        <fullName evidence="2">Sulfatase</fullName>
    </submittedName>
</protein>
<dbReference type="RefSeq" id="WP_145061049.1">
    <property type="nucleotide sequence ID" value="NZ_CP036263.1"/>
</dbReference>
<evidence type="ECO:0000259" key="1">
    <source>
        <dbReference type="Pfam" id="PF00884"/>
    </source>
</evidence>
<dbReference type="PANTHER" id="PTHR43751">
    <property type="entry name" value="SULFATASE"/>
    <property type="match status" value="1"/>
</dbReference>
<dbReference type="Pfam" id="PF00884">
    <property type="entry name" value="Sulfatase"/>
    <property type="match status" value="1"/>
</dbReference>
<reference evidence="2 3" key="1">
    <citation type="submission" date="2019-02" db="EMBL/GenBank/DDBJ databases">
        <title>Deep-cultivation of Planctomycetes and their phenomic and genomic characterization uncovers novel biology.</title>
        <authorList>
            <person name="Wiegand S."/>
            <person name="Jogler M."/>
            <person name="Boedeker C."/>
            <person name="Pinto D."/>
            <person name="Vollmers J."/>
            <person name="Rivas-Marin E."/>
            <person name="Kohn T."/>
            <person name="Peeters S.H."/>
            <person name="Heuer A."/>
            <person name="Rast P."/>
            <person name="Oberbeckmann S."/>
            <person name="Bunk B."/>
            <person name="Jeske O."/>
            <person name="Meyerdierks A."/>
            <person name="Storesund J.E."/>
            <person name="Kallscheuer N."/>
            <person name="Luecker S."/>
            <person name="Lage O.M."/>
            <person name="Pohl T."/>
            <person name="Merkel B.J."/>
            <person name="Hornburger P."/>
            <person name="Mueller R.-W."/>
            <person name="Bruemmer F."/>
            <person name="Labrenz M."/>
            <person name="Spormann A.M."/>
            <person name="Op den Camp H."/>
            <person name="Overmann J."/>
            <person name="Amann R."/>
            <person name="Jetten M.S.M."/>
            <person name="Mascher T."/>
            <person name="Medema M.H."/>
            <person name="Devos D.P."/>
            <person name="Kaster A.-K."/>
            <person name="Ovreas L."/>
            <person name="Rohde M."/>
            <person name="Galperin M.Y."/>
            <person name="Jogler C."/>
        </authorList>
    </citation>
    <scope>NUCLEOTIDE SEQUENCE [LARGE SCALE GENOMIC DNA]</scope>
    <source>
        <strain evidence="2 3">HG15A2</strain>
    </source>
</reference>
<feature type="domain" description="Sulfatase N-terminal" evidence="1">
    <location>
        <begin position="44"/>
        <end position="324"/>
    </location>
</feature>
<dbReference type="EMBL" id="CP036263">
    <property type="protein sequence ID" value="QDS99897.1"/>
    <property type="molecule type" value="Genomic_DNA"/>
</dbReference>
<dbReference type="KEGG" id="amob:HG15A2_32280"/>
<gene>
    <name evidence="2" type="ORF">HG15A2_32280</name>
</gene>
<dbReference type="InterPro" id="IPR052701">
    <property type="entry name" value="GAG_Ulvan_Degrading_Sulfatases"/>
</dbReference>
<dbReference type="Proteomes" id="UP000319852">
    <property type="component" value="Chromosome"/>
</dbReference>
<dbReference type="PANTHER" id="PTHR43751:SF1">
    <property type="entry name" value="SULFATASE ATSG-RELATED"/>
    <property type="match status" value="1"/>
</dbReference>
<dbReference type="CDD" id="cd16027">
    <property type="entry name" value="SGSH"/>
    <property type="match status" value="1"/>
</dbReference>
<dbReference type="OrthoDB" id="9763613at2"/>
<dbReference type="Gene3D" id="3.40.720.10">
    <property type="entry name" value="Alkaline Phosphatase, subunit A"/>
    <property type="match status" value="1"/>
</dbReference>
<evidence type="ECO:0000313" key="2">
    <source>
        <dbReference type="EMBL" id="QDS99897.1"/>
    </source>
</evidence>
<dbReference type="Gene3D" id="1.25.10.10">
    <property type="entry name" value="Leucine-rich Repeat Variant"/>
    <property type="match status" value="1"/>
</dbReference>
<dbReference type="SUPFAM" id="SSF53649">
    <property type="entry name" value="Alkaline phosphatase-like"/>
    <property type="match status" value="1"/>
</dbReference>
<dbReference type="InterPro" id="IPR011989">
    <property type="entry name" value="ARM-like"/>
</dbReference>
<evidence type="ECO:0000313" key="3">
    <source>
        <dbReference type="Proteomes" id="UP000319852"/>
    </source>
</evidence>
<keyword evidence="3" id="KW-1185">Reference proteome</keyword>
<dbReference type="SUPFAM" id="SSF48371">
    <property type="entry name" value="ARM repeat"/>
    <property type="match status" value="1"/>
</dbReference>
<dbReference type="InterPro" id="IPR016024">
    <property type="entry name" value="ARM-type_fold"/>
</dbReference>